<sequence length="167" mass="18653">MDRQKLFAPVKTYSPCSECATAKYKKYVVSSLEDVRSNVNKHYTTSSSIATPRVCTSYLQQASGKDRGGCRKGLYEESFQWLTLYSSLLNETIGDMSLNCIPDAIVTVLKGSMEHFIIEYKNSDNKQPDVLSYPNGAEKSLTGFAVALRIKFSVLFCVSLHGSPRRQ</sequence>
<organism evidence="1 2">
    <name type="scientific">Stylophora pistillata</name>
    <name type="common">Smooth cauliflower coral</name>
    <dbReference type="NCBI Taxonomy" id="50429"/>
    <lineage>
        <taxon>Eukaryota</taxon>
        <taxon>Metazoa</taxon>
        <taxon>Cnidaria</taxon>
        <taxon>Anthozoa</taxon>
        <taxon>Hexacorallia</taxon>
        <taxon>Scleractinia</taxon>
        <taxon>Astrocoeniina</taxon>
        <taxon>Pocilloporidae</taxon>
        <taxon>Stylophora</taxon>
    </lineage>
</organism>
<comment type="caution">
    <text evidence="1">The sequence shown here is derived from an EMBL/GenBank/DDBJ whole genome shotgun (WGS) entry which is preliminary data.</text>
</comment>
<dbReference type="AlphaFoldDB" id="A0A2B4S2E7"/>
<dbReference type="OrthoDB" id="5968767at2759"/>
<proteinExistence type="predicted"/>
<name>A0A2B4S2E7_STYPI</name>
<accession>A0A2B4S2E7</accession>
<evidence type="ECO:0000313" key="1">
    <source>
        <dbReference type="EMBL" id="PFX24874.1"/>
    </source>
</evidence>
<reference evidence="2" key="1">
    <citation type="journal article" date="2017" name="bioRxiv">
        <title>Comparative analysis of the genomes of Stylophora pistillata and Acropora digitifera provides evidence for extensive differences between species of corals.</title>
        <authorList>
            <person name="Voolstra C.R."/>
            <person name="Li Y."/>
            <person name="Liew Y.J."/>
            <person name="Baumgarten S."/>
            <person name="Zoccola D."/>
            <person name="Flot J.-F."/>
            <person name="Tambutte S."/>
            <person name="Allemand D."/>
            <person name="Aranda M."/>
        </authorList>
    </citation>
    <scope>NUCLEOTIDE SEQUENCE [LARGE SCALE GENOMIC DNA]</scope>
</reference>
<evidence type="ECO:0000313" key="2">
    <source>
        <dbReference type="Proteomes" id="UP000225706"/>
    </source>
</evidence>
<gene>
    <name evidence="1" type="ORF">AWC38_SpisGene10512</name>
</gene>
<keyword evidence="2" id="KW-1185">Reference proteome</keyword>
<protein>
    <submittedName>
        <fullName evidence="1">Uncharacterized protein</fullName>
    </submittedName>
</protein>
<dbReference type="EMBL" id="LSMT01000165">
    <property type="protein sequence ID" value="PFX24874.1"/>
    <property type="molecule type" value="Genomic_DNA"/>
</dbReference>
<dbReference type="Proteomes" id="UP000225706">
    <property type="component" value="Unassembled WGS sequence"/>
</dbReference>